<gene>
    <name evidence="2" type="ORF">NKG59_18965</name>
</gene>
<evidence type="ECO:0000256" key="1">
    <source>
        <dbReference type="SAM" id="Phobius"/>
    </source>
</evidence>
<dbReference type="AlphaFoldDB" id="A0AA41WXV7"/>
<evidence type="ECO:0000313" key="3">
    <source>
        <dbReference type="Proteomes" id="UP001162793"/>
    </source>
</evidence>
<comment type="caution">
    <text evidence="2">The sequence shown here is derived from an EMBL/GenBank/DDBJ whole genome shotgun (WGS) entry which is preliminary data.</text>
</comment>
<keyword evidence="1" id="KW-0812">Transmembrane</keyword>
<dbReference type="EMBL" id="JAMYWC010000005">
    <property type="protein sequence ID" value="MCP1174447.1"/>
    <property type="molecule type" value="Genomic_DNA"/>
</dbReference>
<feature type="transmembrane region" description="Helical" evidence="1">
    <location>
        <begin position="57"/>
        <end position="75"/>
    </location>
</feature>
<name>A0AA41WXV7_9RALS</name>
<evidence type="ECO:0008006" key="4">
    <source>
        <dbReference type="Google" id="ProtNLM"/>
    </source>
</evidence>
<dbReference type="RefSeq" id="WP_253539926.1">
    <property type="nucleotide sequence ID" value="NZ_JAMYWC010000005.1"/>
</dbReference>
<keyword evidence="3" id="KW-1185">Reference proteome</keyword>
<accession>A0AA41WXV7</accession>
<keyword evidence="1" id="KW-0472">Membrane</keyword>
<proteinExistence type="predicted"/>
<sequence length="107" mass="11882">MTSQVATNRAKRVVVTPQVARALHAFADLRLLSSSSMLIDRATLTGEMMLATILNRIPTWALIAGLLALFGYGYVRDQLADEPNCEAYIKAYGLKGDCENAVFRWFK</sequence>
<keyword evidence="1" id="KW-1133">Transmembrane helix</keyword>
<protein>
    <recommendedName>
        <fullName evidence="4">Transmembrane protein</fullName>
    </recommendedName>
</protein>
<organism evidence="2 3">
    <name type="scientific">Ralstonia chuxiongensis</name>
    <dbReference type="NCBI Taxonomy" id="2957504"/>
    <lineage>
        <taxon>Bacteria</taxon>
        <taxon>Pseudomonadati</taxon>
        <taxon>Pseudomonadota</taxon>
        <taxon>Betaproteobacteria</taxon>
        <taxon>Burkholderiales</taxon>
        <taxon>Burkholderiaceae</taxon>
        <taxon>Ralstonia</taxon>
    </lineage>
</organism>
<evidence type="ECO:0000313" key="2">
    <source>
        <dbReference type="EMBL" id="MCP1174447.1"/>
    </source>
</evidence>
<reference evidence="3" key="1">
    <citation type="journal article" date="2023" name="Front. Microbiol.">
        <title>Ralstonia chuxiongensis sp. nov., Ralstonia mojiangensis sp. nov., and Ralstonia soli sp. nov., isolated from tobacco fields, are three novel species in the family Burkholderiaceae.</title>
        <authorList>
            <person name="Lu C.H."/>
            <person name="Zhang Y.Y."/>
            <person name="Jiang N."/>
            <person name="Chen W."/>
            <person name="Shao X."/>
            <person name="Zhao Z.M."/>
            <person name="Lu W.L."/>
            <person name="Hu X."/>
            <person name="Xi Y.X."/>
            <person name="Zou S.Y."/>
            <person name="Wei Q.J."/>
            <person name="Lin Z.L."/>
            <person name="Gong L."/>
            <person name="Gai X.T."/>
            <person name="Zhang L.Q."/>
            <person name="Li J.Y."/>
            <person name="Jin Y."/>
            <person name="Xia Z.Y."/>
        </authorList>
    </citation>
    <scope>NUCLEOTIDE SEQUENCE [LARGE SCALE GENOMIC DNA]</scope>
    <source>
        <strain evidence="3">21YRMH01-3</strain>
    </source>
</reference>
<dbReference type="Proteomes" id="UP001162793">
    <property type="component" value="Unassembled WGS sequence"/>
</dbReference>